<evidence type="ECO:0000256" key="1">
    <source>
        <dbReference type="SAM" id="MobiDB-lite"/>
    </source>
</evidence>
<protein>
    <submittedName>
        <fullName evidence="2">Uncharacterized protein</fullName>
    </submittedName>
</protein>
<gene>
    <name evidence="2" type="ORF">SUNI508_04824</name>
</gene>
<feature type="compositionally biased region" description="Polar residues" evidence="1">
    <location>
        <begin position="42"/>
        <end position="55"/>
    </location>
</feature>
<sequence>MDLQAIANERLTDLVLTTLSSPEADQRGRKRRRSPPPFFAVTTRQLPSGESSTFRGRSRHRSASRLDMSRNVSRLRDASLSPTRRKMLRIAQLINRHRSQSPSRSRSPNTQEPSKRRRQRTRSRGREHHQHDHPKATEPFSRLRHEIVVKTEAISVKQNG</sequence>
<feature type="compositionally biased region" description="Basic residues" evidence="1">
    <location>
        <begin position="115"/>
        <end position="128"/>
    </location>
</feature>
<organism evidence="2 3">
    <name type="scientific">Seiridium unicorne</name>
    <dbReference type="NCBI Taxonomy" id="138068"/>
    <lineage>
        <taxon>Eukaryota</taxon>
        <taxon>Fungi</taxon>
        <taxon>Dikarya</taxon>
        <taxon>Ascomycota</taxon>
        <taxon>Pezizomycotina</taxon>
        <taxon>Sordariomycetes</taxon>
        <taxon>Xylariomycetidae</taxon>
        <taxon>Amphisphaeriales</taxon>
        <taxon>Sporocadaceae</taxon>
        <taxon>Seiridium</taxon>
    </lineage>
</organism>
<keyword evidence="3" id="KW-1185">Reference proteome</keyword>
<dbReference type="EMBL" id="JARVKF010000113">
    <property type="protein sequence ID" value="KAK9422468.1"/>
    <property type="molecule type" value="Genomic_DNA"/>
</dbReference>
<comment type="caution">
    <text evidence="2">The sequence shown here is derived from an EMBL/GenBank/DDBJ whole genome shotgun (WGS) entry which is preliminary data.</text>
</comment>
<evidence type="ECO:0000313" key="2">
    <source>
        <dbReference type="EMBL" id="KAK9422468.1"/>
    </source>
</evidence>
<accession>A0ABR2V6D8</accession>
<name>A0ABR2V6D8_9PEZI</name>
<dbReference type="Proteomes" id="UP001408356">
    <property type="component" value="Unassembled WGS sequence"/>
</dbReference>
<evidence type="ECO:0000313" key="3">
    <source>
        <dbReference type="Proteomes" id="UP001408356"/>
    </source>
</evidence>
<feature type="compositionally biased region" description="Basic and acidic residues" evidence="1">
    <location>
        <begin position="129"/>
        <end position="149"/>
    </location>
</feature>
<proteinExistence type="predicted"/>
<feature type="region of interest" description="Disordered" evidence="1">
    <location>
        <begin position="18"/>
        <end position="160"/>
    </location>
</feature>
<reference evidence="2 3" key="1">
    <citation type="journal article" date="2024" name="J. Plant Pathol.">
        <title>Sequence and assembly of the genome of Seiridium unicorne, isolate CBS 538.82, causal agent of cypress canker disease.</title>
        <authorList>
            <person name="Scali E."/>
            <person name="Rocca G.D."/>
            <person name="Danti R."/>
            <person name="Garbelotto M."/>
            <person name="Barberini S."/>
            <person name="Baroncelli R."/>
            <person name="Emiliani G."/>
        </authorList>
    </citation>
    <scope>NUCLEOTIDE SEQUENCE [LARGE SCALE GENOMIC DNA]</scope>
    <source>
        <strain evidence="2 3">BM-138-508</strain>
    </source>
</reference>